<dbReference type="Pfam" id="PF22694">
    <property type="entry name" value="CtpB_N-like"/>
    <property type="match status" value="1"/>
</dbReference>
<keyword evidence="3 5" id="KW-0378">Hydrolase</keyword>
<dbReference type="NCBIfam" id="TIGR00225">
    <property type="entry name" value="prc"/>
    <property type="match status" value="1"/>
</dbReference>
<dbReference type="SMART" id="SM00245">
    <property type="entry name" value="TSPc"/>
    <property type="match status" value="1"/>
</dbReference>
<dbReference type="SUPFAM" id="SSF50156">
    <property type="entry name" value="PDZ domain-like"/>
    <property type="match status" value="1"/>
</dbReference>
<evidence type="ECO:0000256" key="1">
    <source>
        <dbReference type="ARBA" id="ARBA00009179"/>
    </source>
</evidence>
<dbReference type="CDD" id="cd06782">
    <property type="entry name" value="cpPDZ_CPP-like"/>
    <property type="match status" value="1"/>
</dbReference>
<dbReference type="EMBL" id="MGAC01000053">
    <property type="protein sequence ID" value="OGK36796.1"/>
    <property type="molecule type" value="Genomic_DNA"/>
</dbReference>
<evidence type="ECO:0000256" key="2">
    <source>
        <dbReference type="ARBA" id="ARBA00022670"/>
    </source>
</evidence>
<dbReference type="InterPro" id="IPR036034">
    <property type="entry name" value="PDZ_sf"/>
</dbReference>
<sequence length="406" mass="43829">MGGYYFGVNKISLDWKNYKPVLSISSKEPPASLSNLDFSNFWAVWQSLDNNYYDKSKLDPSKMLNGAISGLVQSIEDPYTIYLPPVSNNDFKQGLAGQFQGIGAELGIKEKKIIIISPLSDSPAQKAGIKAGDFILKVDGASTEGWTLSQTVSKIRGPKGTAVTLSILHKDSKNPQDIKIIRDVIVVKSIDGFIKKIADIENIKLTSILKAHANDEIIYLKLSQFGDSTNKDWLSLINKLNLKVANNPAFKGIILDVRNNPGGYLTDAAFIASEFLKEGTPVVIQETGGGERSILRVSRRGLFINTPIVILINKGSASASEIVSGALKDNGRAKLVGETSFGKGTIQQAEDLGSGAGLHVTIAKWLTPNGTWVNGKGLVPDISVSLPSKGEFADTQLEKAIEELVK</sequence>
<comment type="similarity">
    <text evidence="1 5">Belongs to the peptidase S41A family.</text>
</comment>
<dbReference type="GO" id="GO:0008236">
    <property type="term" value="F:serine-type peptidase activity"/>
    <property type="evidence" value="ECO:0007669"/>
    <property type="project" value="UniProtKB-KW"/>
</dbReference>
<dbReference type="Pfam" id="PF03572">
    <property type="entry name" value="Peptidase_S41"/>
    <property type="match status" value="1"/>
</dbReference>
<evidence type="ECO:0000256" key="4">
    <source>
        <dbReference type="ARBA" id="ARBA00022825"/>
    </source>
</evidence>
<dbReference type="CDD" id="cd07560">
    <property type="entry name" value="Peptidase_S41_CPP"/>
    <property type="match status" value="1"/>
</dbReference>
<dbReference type="FunFam" id="2.30.42.10:FF:000063">
    <property type="entry name" value="Peptidase, S41 family"/>
    <property type="match status" value="1"/>
</dbReference>
<evidence type="ECO:0000256" key="5">
    <source>
        <dbReference type="RuleBase" id="RU004404"/>
    </source>
</evidence>
<comment type="caution">
    <text evidence="7">The sequence shown here is derived from an EMBL/GenBank/DDBJ whole genome shotgun (WGS) entry which is preliminary data.</text>
</comment>
<dbReference type="PANTHER" id="PTHR32060">
    <property type="entry name" value="TAIL-SPECIFIC PROTEASE"/>
    <property type="match status" value="1"/>
</dbReference>
<evidence type="ECO:0000313" key="8">
    <source>
        <dbReference type="Proteomes" id="UP000176803"/>
    </source>
</evidence>
<dbReference type="PANTHER" id="PTHR32060:SF30">
    <property type="entry name" value="CARBOXY-TERMINAL PROCESSING PROTEASE CTPA"/>
    <property type="match status" value="1"/>
</dbReference>
<keyword evidence="4 5" id="KW-0720">Serine protease</keyword>
<evidence type="ECO:0000256" key="3">
    <source>
        <dbReference type="ARBA" id="ARBA00022801"/>
    </source>
</evidence>
<dbReference type="InterPro" id="IPR004447">
    <property type="entry name" value="Peptidase_S41A"/>
</dbReference>
<dbReference type="Pfam" id="PF00595">
    <property type="entry name" value="PDZ"/>
    <property type="match status" value="1"/>
</dbReference>
<dbReference type="GO" id="GO:0004175">
    <property type="term" value="F:endopeptidase activity"/>
    <property type="evidence" value="ECO:0007669"/>
    <property type="project" value="TreeGrafter"/>
</dbReference>
<dbReference type="InterPro" id="IPR001478">
    <property type="entry name" value="PDZ"/>
</dbReference>
<keyword evidence="2 5" id="KW-0645">Protease</keyword>
<dbReference type="InterPro" id="IPR055210">
    <property type="entry name" value="CtpA/B_N"/>
</dbReference>
<dbReference type="GO" id="GO:0007165">
    <property type="term" value="P:signal transduction"/>
    <property type="evidence" value="ECO:0007669"/>
    <property type="project" value="TreeGrafter"/>
</dbReference>
<feature type="domain" description="PDZ" evidence="6">
    <location>
        <begin position="103"/>
        <end position="156"/>
    </location>
</feature>
<gene>
    <name evidence="7" type="ORF">A3F03_01740</name>
</gene>
<proteinExistence type="inferred from homology"/>
<accession>A0A1F7I0A0</accession>
<reference evidence="7 8" key="1">
    <citation type="journal article" date="2016" name="Nat. Commun.">
        <title>Thousands of microbial genomes shed light on interconnected biogeochemical processes in an aquifer system.</title>
        <authorList>
            <person name="Anantharaman K."/>
            <person name="Brown C.T."/>
            <person name="Hug L.A."/>
            <person name="Sharon I."/>
            <person name="Castelle C.J."/>
            <person name="Probst A.J."/>
            <person name="Thomas B.C."/>
            <person name="Singh A."/>
            <person name="Wilkins M.J."/>
            <person name="Karaoz U."/>
            <person name="Brodie E.L."/>
            <person name="Williams K.H."/>
            <person name="Hubbard S.S."/>
            <person name="Banfield J.F."/>
        </authorList>
    </citation>
    <scope>NUCLEOTIDE SEQUENCE [LARGE SCALE GENOMIC DNA]</scope>
</reference>
<organism evidence="7 8">
    <name type="scientific">Candidatus Roizmanbacteria bacterium RIFCSPHIGHO2_12_FULL_41_11</name>
    <dbReference type="NCBI Taxonomy" id="1802052"/>
    <lineage>
        <taxon>Bacteria</taxon>
        <taxon>Candidatus Roizmaniibacteriota</taxon>
    </lineage>
</organism>
<dbReference type="AlphaFoldDB" id="A0A1F7I0A0"/>
<dbReference type="Gene3D" id="3.90.226.10">
    <property type="entry name" value="2-enoyl-CoA Hydratase, Chain A, domain 1"/>
    <property type="match status" value="1"/>
</dbReference>
<protein>
    <recommendedName>
        <fullName evidence="6">PDZ domain-containing protein</fullName>
    </recommendedName>
</protein>
<evidence type="ECO:0000313" key="7">
    <source>
        <dbReference type="EMBL" id="OGK36796.1"/>
    </source>
</evidence>
<dbReference type="GO" id="GO:0006508">
    <property type="term" value="P:proteolysis"/>
    <property type="evidence" value="ECO:0007669"/>
    <property type="project" value="UniProtKB-KW"/>
</dbReference>
<dbReference type="InterPro" id="IPR005151">
    <property type="entry name" value="Tail-specific_protease"/>
</dbReference>
<dbReference type="Gene3D" id="2.30.42.10">
    <property type="match status" value="1"/>
</dbReference>
<dbReference type="GO" id="GO:0030288">
    <property type="term" value="C:outer membrane-bounded periplasmic space"/>
    <property type="evidence" value="ECO:0007669"/>
    <property type="project" value="TreeGrafter"/>
</dbReference>
<name>A0A1F7I0A0_9BACT</name>
<dbReference type="SMART" id="SM00228">
    <property type="entry name" value="PDZ"/>
    <property type="match status" value="1"/>
</dbReference>
<dbReference type="InterPro" id="IPR029045">
    <property type="entry name" value="ClpP/crotonase-like_dom_sf"/>
</dbReference>
<dbReference type="PROSITE" id="PS50106">
    <property type="entry name" value="PDZ"/>
    <property type="match status" value="1"/>
</dbReference>
<dbReference type="Gene3D" id="3.30.750.44">
    <property type="match status" value="1"/>
</dbReference>
<evidence type="ECO:0000259" key="6">
    <source>
        <dbReference type="PROSITE" id="PS50106"/>
    </source>
</evidence>
<dbReference type="Proteomes" id="UP000176803">
    <property type="component" value="Unassembled WGS sequence"/>
</dbReference>
<dbReference type="SUPFAM" id="SSF52096">
    <property type="entry name" value="ClpP/crotonase"/>
    <property type="match status" value="1"/>
</dbReference>